<organism evidence="1 2">
    <name type="scientific">Listeria marthii FSL S4-120</name>
    <dbReference type="NCBI Taxonomy" id="702457"/>
    <lineage>
        <taxon>Bacteria</taxon>
        <taxon>Bacillati</taxon>
        <taxon>Bacillota</taxon>
        <taxon>Bacilli</taxon>
        <taxon>Bacillales</taxon>
        <taxon>Listeriaceae</taxon>
        <taxon>Listeria</taxon>
    </lineage>
</organism>
<proteinExistence type="predicted"/>
<protein>
    <submittedName>
        <fullName evidence="1">Uncharacterized protein</fullName>
    </submittedName>
</protein>
<name>A0ABN0BUW1_9LIST</name>
<reference evidence="1 2" key="1">
    <citation type="journal article" date="2010" name="Microbiol. Resour. Announc.">
        <title>Comparative genomics of the bacterial genus Listeria: Genome evolution is characterized by limited gene acquisition and limited gene loss.</title>
        <authorList>
            <person name="den Bakker H.C."/>
            <person name="Cummings C.A."/>
            <person name="Ferreira V."/>
            <person name="Vatta P."/>
            <person name="Orsi R.H."/>
            <person name="Degoricija L."/>
            <person name="Barker M."/>
            <person name="Petrauskene O."/>
            <person name="Furtado M.R."/>
            <person name="Wiedmann M."/>
        </authorList>
    </citation>
    <scope>NUCLEOTIDE SEQUENCE [LARGE SCALE GENOMIC DNA]</scope>
    <source>
        <strain evidence="1 2">FSL S4-120</strain>
    </source>
</reference>
<dbReference type="Proteomes" id="UP000003412">
    <property type="component" value="Chromosome"/>
</dbReference>
<evidence type="ECO:0000313" key="2">
    <source>
        <dbReference type="Proteomes" id="UP000003412"/>
    </source>
</evidence>
<accession>A0ABN0BUW1</accession>
<gene>
    <name evidence="1" type="ORF">NT05LM_2677</name>
</gene>
<sequence>MSRWSEYSSLPQASIVIPLSLNFSDAAIASSIFFT</sequence>
<keyword evidence="2" id="KW-1185">Reference proteome</keyword>
<dbReference type="EMBL" id="ADXF01000873">
    <property type="protein sequence ID" value="EFR86874.1"/>
    <property type="molecule type" value="Genomic_DNA"/>
</dbReference>
<feature type="non-terminal residue" evidence="1">
    <location>
        <position position="35"/>
    </location>
</feature>
<evidence type="ECO:0000313" key="1">
    <source>
        <dbReference type="EMBL" id="EFR86874.1"/>
    </source>
</evidence>
<comment type="caution">
    <text evidence="1">The sequence shown here is derived from an EMBL/GenBank/DDBJ whole genome shotgun (WGS) entry which is preliminary data.</text>
</comment>